<keyword evidence="2" id="KW-1185">Reference proteome</keyword>
<proteinExistence type="predicted"/>
<name>R9GW49_9SPHI</name>
<reference evidence="1 2" key="1">
    <citation type="journal article" date="2013" name="Genome Announc.">
        <title>Draft Genome Sequence of Arcticibacter svalbardensis Strain MN12-7T, a Member of the Family Sphingobacteriaceae Isolated from an Arctic Soil Sample.</title>
        <authorList>
            <person name="Shivaji S."/>
            <person name="Ara S."/>
            <person name="Prasad S."/>
            <person name="Manasa B.P."/>
            <person name="Begum Z."/>
            <person name="Singh A."/>
            <person name="Kumar Pinnaka A."/>
        </authorList>
    </citation>
    <scope>NUCLEOTIDE SEQUENCE [LARGE SCALE GENOMIC DNA]</scope>
    <source>
        <strain evidence="1 2">MN12-7</strain>
    </source>
</reference>
<sequence>MLQVQTSPRLAFMVQLSGALTVTAVFKDKKFPLKHSKSISTKH</sequence>
<gene>
    <name evidence="1" type="ORF">ADIARSV_0802</name>
</gene>
<organism evidence="1 2">
    <name type="scientific">Arcticibacter svalbardensis MN12-7</name>
    <dbReference type="NCBI Taxonomy" id="1150600"/>
    <lineage>
        <taxon>Bacteria</taxon>
        <taxon>Pseudomonadati</taxon>
        <taxon>Bacteroidota</taxon>
        <taxon>Sphingobacteriia</taxon>
        <taxon>Sphingobacteriales</taxon>
        <taxon>Sphingobacteriaceae</taxon>
        <taxon>Arcticibacter</taxon>
    </lineage>
</organism>
<dbReference type="Proteomes" id="UP000014174">
    <property type="component" value="Unassembled WGS sequence"/>
</dbReference>
<accession>R9GW49</accession>
<protein>
    <submittedName>
        <fullName evidence="1">Uncharacterized protein</fullName>
    </submittedName>
</protein>
<dbReference type="AlphaFoldDB" id="R9GW49"/>
<evidence type="ECO:0000313" key="1">
    <source>
        <dbReference type="EMBL" id="EOR95986.1"/>
    </source>
</evidence>
<comment type="caution">
    <text evidence="1">The sequence shown here is derived from an EMBL/GenBank/DDBJ whole genome shotgun (WGS) entry which is preliminary data.</text>
</comment>
<dbReference type="EMBL" id="AQPN01000032">
    <property type="protein sequence ID" value="EOR95986.1"/>
    <property type="molecule type" value="Genomic_DNA"/>
</dbReference>
<evidence type="ECO:0000313" key="2">
    <source>
        <dbReference type="Proteomes" id="UP000014174"/>
    </source>
</evidence>
<dbReference type="STRING" id="1150600.ADIARSV_0802"/>